<dbReference type="InterPro" id="IPR003439">
    <property type="entry name" value="ABC_transporter-like_ATP-bd"/>
</dbReference>
<dbReference type="RefSeq" id="WP_320422263.1">
    <property type="nucleotide sequence ID" value="NZ_JAXCLA010000002.1"/>
</dbReference>
<comment type="subcellular location">
    <subcellularLocation>
        <location evidence="1">Cell membrane</location>
        <topology evidence="1">Multi-pass membrane protein</topology>
    </subcellularLocation>
</comment>
<feature type="domain" description="ABC transmembrane type-1" evidence="11">
    <location>
        <begin position="71"/>
        <end position="312"/>
    </location>
</feature>
<dbReference type="PROSITE" id="PS50893">
    <property type="entry name" value="ABC_TRANSPORTER_2"/>
    <property type="match status" value="1"/>
</dbReference>
<dbReference type="InterPro" id="IPR027417">
    <property type="entry name" value="P-loop_NTPase"/>
</dbReference>
<feature type="transmembrane region" description="Helical" evidence="9">
    <location>
        <begin position="143"/>
        <end position="162"/>
    </location>
</feature>
<dbReference type="InterPro" id="IPR017871">
    <property type="entry name" value="ABC_transporter-like_CS"/>
</dbReference>
<sequence length="560" mass="62184">MAAWRQFIQVAKPYWLGDQRRSAWTLLAVLVVLMLAQTQLAVVLNNQAGEMTSALAAREAPRFWRAVRLCLVIVAIVVPVTAGYYYMRDLFSNQWRRWLTGRFLDGYLADRRYYELGASGELDNPDQRISEDINNFTGRSINFLLIFLGSAMQLVAFSAVLWSISRTLVAFLAVYSVVGTVVALWVFGQPLIKLNFWQIRREADFRFGLMRLRENAEAIAFYRGEAQERAQLDRQFQSVYANYGTLIKKQRSLNLFQTAFSQLTLVVPSIILADGVLSGALEVGRAVQAAGAFAAVLSAVAVIVDNFESLSRFVAGIGRLDTLAKQVLAGPPGTEAEKIEARVGPHVALEAVTLRTPQFDRLLISELNLELPPGEGLLITGVSGCGKSSLLRAIAGLWRRGSGTVQHPEMTGVLFLPQQPYMQHGSLRSQMLYPSTERPVDDARLLQILDEVQLGGLAERVGGLDAVQDWEKLLSVGERQRLAFARVVVHEPELVILDEATSALDAANEARLYADLRSKGCTVISIAHRPALLRYHTRVLELKGEGAWALHEAQAFRFED</sequence>
<dbReference type="Gene3D" id="3.40.50.300">
    <property type="entry name" value="P-loop containing nucleotide triphosphate hydrolases"/>
    <property type="match status" value="1"/>
</dbReference>
<dbReference type="CDD" id="cd03223">
    <property type="entry name" value="ABCD_peroxisomal_ALDP"/>
    <property type="match status" value="1"/>
</dbReference>
<evidence type="ECO:0000259" key="10">
    <source>
        <dbReference type="PROSITE" id="PS50893"/>
    </source>
</evidence>
<keyword evidence="6 12" id="KW-0067">ATP-binding</keyword>
<evidence type="ECO:0000313" key="13">
    <source>
        <dbReference type="Proteomes" id="UP001285263"/>
    </source>
</evidence>
<dbReference type="PROSITE" id="PS00211">
    <property type="entry name" value="ABC_TRANSPORTER_1"/>
    <property type="match status" value="1"/>
</dbReference>
<keyword evidence="7 9" id="KW-1133">Transmembrane helix</keyword>
<dbReference type="SMART" id="SM00382">
    <property type="entry name" value="AAA"/>
    <property type="match status" value="1"/>
</dbReference>
<dbReference type="Pfam" id="PF06472">
    <property type="entry name" value="ABC_membrane_2"/>
    <property type="match status" value="1"/>
</dbReference>
<evidence type="ECO:0000256" key="1">
    <source>
        <dbReference type="ARBA" id="ARBA00004651"/>
    </source>
</evidence>
<keyword evidence="13" id="KW-1185">Reference proteome</keyword>
<dbReference type="SUPFAM" id="SSF52540">
    <property type="entry name" value="P-loop containing nucleoside triphosphate hydrolases"/>
    <property type="match status" value="1"/>
</dbReference>
<protein>
    <submittedName>
        <fullName evidence="12">ABC transporter ATP-binding protein/permease</fullName>
    </submittedName>
</protein>
<name>A0ABU5DF54_9BURK</name>
<keyword evidence="3" id="KW-1003">Cell membrane</keyword>
<evidence type="ECO:0000256" key="9">
    <source>
        <dbReference type="SAM" id="Phobius"/>
    </source>
</evidence>
<evidence type="ECO:0000259" key="11">
    <source>
        <dbReference type="PROSITE" id="PS50929"/>
    </source>
</evidence>
<evidence type="ECO:0000256" key="4">
    <source>
        <dbReference type="ARBA" id="ARBA00022692"/>
    </source>
</evidence>
<dbReference type="EMBL" id="JAXCLA010000002">
    <property type="protein sequence ID" value="MDY0744375.1"/>
    <property type="molecule type" value="Genomic_DNA"/>
</dbReference>
<dbReference type="PROSITE" id="PS50929">
    <property type="entry name" value="ABC_TM1F"/>
    <property type="match status" value="1"/>
</dbReference>
<dbReference type="InterPro" id="IPR050835">
    <property type="entry name" value="ABC_transporter_sub-D"/>
</dbReference>
<evidence type="ECO:0000256" key="5">
    <source>
        <dbReference type="ARBA" id="ARBA00022741"/>
    </source>
</evidence>
<dbReference type="InterPro" id="IPR003593">
    <property type="entry name" value="AAA+_ATPase"/>
</dbReference>
<dbReference type="GO" id="GO:0005524">
    <property type="term" value="F:ATP binding"/>
    <property type="evidence" value="ECO:0007669"/>
    <property type="project" value="UniProtKB-KW"/>
</dbReference>
<dbReference type="PANTHER" id="PTHR11384:SF59">
    <property type="entry name" value="LYSOSOMAL COBALAMIN TRANSPORTER ABCD4"/>
    <property type="match status" value="1"/>
</dbReference>
<evidence type="ECO:0000313" key="12">
    <source>
        <dbReference type="EMBL" id="MDY0744375.1"/>
    </source>
</evidence>
<keyword evidence="2" id="KW-0813">Transport</keyword>
<evidence type="ECO:0000256" key="3">
    <source>
        <dbReference type="ARBA" id="ARBA00022475"/>
    </source>
</evidence>
<proteinExistence type="predicted"/>
<dbReference type="InterPro" id="IPR011527">
    <property type="entry name" value="ABC1_TM_dom"/>
</dbReference>
<accession>A0ABU5DF54</accession>
<feature type="domain" description="ABC transporter" evidence="10">
    <location>
        <begin position="347"/>
        <end position="559"/>
    </location>
</feature>
<dbReference type="InterPro" id="IPR036640">
    <property type="entry name" value="ABC1_TM_sf"/>
</dbReference>
<dbReference type="Gene3D" id="1.20.1560.10">
    <property type="entry name" value="ABC transporter type 1, transmembrane domain"/>
    <property type="match status" value="1"/>
</dbReference>
<dbReference type="Proteomes" id="UP001285263">
    <property type="component" value="Unassembled WGS sequence"/>
</dbReference>
<keyword evidence="5" id="KW-0547">Nucleotide-binding</keyword>
<organism evidence="12 13">
    <name type="scientific">Roseateles agri</name>
    <dbReference type="NCBI Taxonomy" id="3098619"/>
    <lineage>
        <taxon>Bacteria</taxon>
        <taxon>Pseudomonadati</taxon>
        <taxon>Pseudomonadota</taxon>
        <taxon>Betaproteobacteria</taxon>
        <taxon>Burkholderiales</taxon>
        <taxon>Sphaerotilaceae</taxon>
        <taxon>Roseateles</taxon>
    </lineage>
</organism>
<feature type="transmembrane region" description="Helical" evidence="9">
    <location>
        <begin position="21"/>
        <end position="43"/>
    </location>
</feature>
<feature type="transmembrane region" description="Helical" evidence="9">
    <location>
        <begin position="168"/>
        <end position="187"/>
    </location>
</feature>
<evidence type="ECO:0000256" key="6">
    <source>
        <dbReference type="ARBA" id="ARBA00022840"/>
    </source>
</evidence>
<gene>
    <name evidence="12" type="ORF">SNE35_07650</name>
</gene>
<comment type="caution">
    <text evidence="12">The sequence shown here is derived from an EMBL/GenBank/DDBJ whole genome shotgun (WGS) entry which is preliminary data.</text>
</comment>
<feature type="transmembrane region" description="Helical" evidence="9">
    <location>
        <begin position="63"/>
        <end position="87"/>
    </location>
</feature>
<keyword evidence="8 9" id="KW-0472">Membrane</keyword>
<dbReference type="Pfam" id="PF00005">
    <property type="entry name" value="ABC_tran"/>
    <property type="match status" value="1"/>
</dbReference>
<reference evidence="12 13" key="1">
    <citation type="submission" date="2023-11" db="EMBL/GenBank/DDBJ databases">
        <title>Paucibacter sp. nov., isolated from fresh soil in Korea.</title>
        <authorList>
            <person name="Le N.T.T."/>
        </authorList>
    </citation>
    <scope>NUCLEOTIDE SEQUENCE [LARGE SCALE GENOMIC DNA]</scope>
    <source>
        <strain evidence="12 13">R3-3</strain>
    </source>
</reference>
<keyword evidence="4 9" id="KW-0812">Transmembrane</keyword>
<dbReference type="SUPFAM" id="SSF90123">
    <property type="entry name" value="ABC transporter transmembrane region"/>
    <property type="match status" value="1"/>
</dbReference>
<evidence type="ECO:0000256" key="2">
    <source>
        <dbReference type="ARBA" id="ARBA00022448"/>
    </source>
</evidence>
<evidence type="ECO:0000256" key="7">
    <source>
        <dbReference type="ARBA" id="ARBA00022989"/>
    </source>
</evidence>
<evidence type="ECO:0000256" key="8">
    <source>
        <dbReference type="ARBA" id="ARBA00023136"/>
    </source>
</evidence>
<dbReference type="PANTHER" id="PTHR11384">
    <property type="entry name" value="ATP-BINDING CASSETTE, SUB-FAMILY D MEMBER"/>
    <property type="match status" value="1"/>
</dbReference>